<dbReference type="SMART" id="SM00609">
    <property type="entry name" value="VIT"/>
    <property type="match status" value="1"/>
</dbReference>
<dbReference type="EMBL" id="CATNWA010009696">
    <property type="protein sequence ID" value="CAI9558452.1"/>
    <property type="molecule type" value="Genomic_DNA"/>
</dbReference>
<dbReference type="PANTHER" id="PTHR45737:SF6">
    <property type="entry name" value="VON WILLEBRAND FACTOR A DOMAIN-CONTAINING PROTEIN 5A"/>
    <property type="match status" value="1"/>
</dbReference>
<dbReference type="Pfam" id="PF08487">
    <property type="entry name" value="VIT"/>
    <property type="match status" value="1"/>
</dbReference>
<protein>
    <recommendedName>
        <fullName evidence="5">von Willebrand factor A domain containing 5A</fullName>
    </recommendedName>
</protein>
<evidence type="ECO:0000313" key="4">
    <source>
        <dbReference type="Proteomes" id="UP001162483"/>
    </source>
</evidence>
<reference evidence="3" key="1">
    <citation type="submission" date="2023-05" db="EMBL/GenBank/DDBJ databases">
        <authorList>
            <person name="Stuckert A."/>
        </authorList>
    </citation>
    <scope>NUCLEOTIDE SEQUENCE</scope>
</reference>
<keyword evidence="4" id="KW-1185">Reference proteome</keyword>
<gene>
    <name evidence="3" type="ORF">SPARVUS_LOCUS4889045</name>
</gene>
<feature type="domain" description="VIT" evidence="2">
    <location>
        <begin position="1"/>
        <end position="118"/>
    </location>
</feature>
<dbReference type="PANTHER" id="PTHR45737">
    <property type="entry name" value="VON WILLEBRAND FACTOR A DOMAIN-CONTAINING PROTEIN 5A"/>
    <property type="match status" value="1"/>
</dbReference>
<evidence type="ECO:0008006" key="5">
    <source>
        <dbReference type="Google" id="ProtNLM"/>
    </source>
</evidence>
<evidence type="ECO:0000259" key="1">
    <source>
        <dbReference type="PROSITE" id="PS50234"/>
    </source>
</evidence>
<proteinExistence type="predicted"/>
<comment type="caution">
    <text evidence="3">The sequence shown here is derived from an EMBL/GenBank/DDBJ whole genome shotgun (WGS) entry which is preliminary data.</text>
</comment>
<dbReference type="PROSITE" id="PS51468">
    <property type="entry name" value="VIT"/>
    <property type="match status" value="1"/>
</dbReference>
<accession>A0ABN9CH71</accession>
<dbReference type="Pfam" id="PF13768">
    <property type="entry name" value="VWA_3"/>
    <property type="match status" value="1"/>
</dbReference>
<dbReference type="InterPro" id="IPR013694">
    <property type="entry name" value="VIT"/>
</dbReference>
<evidence type="ECO:0000313" key="3">
    <source>
        <dbReference type="EMBL" id="CAI9558452.1"/>
    </source>
</evidence>
<dbReference type="SUPFAM" id="SSF53300">
    <property type="entry name" value="vWA-like"/>
    <property type="match status" value="1"/>
</dbReference>
<sequence>PVPLQGIVADVQVTGFVANISATLKYKNEEKKAVEAVFVFPMDEDSAVYSFEATIEGKKIVADLQEKKEAHKTYDEAMSRGDQAFLLEEDESSADVFSCSVGNLPPGQEAEVTLKYVRELPVEADGAVRFALPAILNPRYTPKGTNQDVSITATRPQVPIGEIPYTLSLKAHFKSTYGIAKIESNCTITPMEYTDCDKTSAQVSLEEGHKFDRDVEILAYYTDVNKPSVIVEAGLGVTAAGSIMAESVAMLNFYPSFPAGQEQSNCGEFIFLVDRSGSMECSMNNEPNAPQRIHSARETLVLLLKSLPLRCYFNIYGFGSHFEAFFPESVEYTQKSMEKAVKKVNEMDASFGGTEILQPLQKIYQTGGRAEHPRQLFVFTDGEVGNTKQVINEVQKNAQKHRCFTFGIGEGASTSLIKGMARAGSGTFEFITGKDRMQPKVLRALKCSLQPTVKDVSLTWTLPSGVEAIVLSQVPNAIFQGQRSIVYAQLKGKVESEVEGEVCLQYKFKDEIVKNDLRFPLKVQNAESPTIHRLAAKTLISELEHGTETQSEEVKKKILETSLQSGVVSSLTAYVAVNKDSKTRVEGPAVRRDVPAPGMSFSHFNAADRSLTPLTTSVYLREGNK</sequence>
<feature type="non-terminal residue" evidence="3">
    <location>
        <position position="1"/>
    </location>
</feature>
<dbReference type="Gene3D" id="3.40.50.410">
    <property type="entry name" value="von Willebrand factor, type A domain"/>
    <property type="match status" value="1"/>
</dbReference>
<organism evidence="3 4">
    <name type="scientific">Staurois parvus</name>
    <dbReference type="NCBI Taxonomy" id="386267"/>
    <lineage>
        <taxon>Eukaryota</taxon>
        <taxon>Metazoa</taxon>
        <taxon>Chordata</taxon>
        <taxon>Craniata</taxon>
        <taxon>Vertebrata</taxon>
        <taxon>Euteleostomi</taxon>
        <taxon>Amphibia</taxon>
        <taxon>Batrachia</taxon>
        <taxon>Anura</taxon>
        <taxon>Neobatrachia</taxon>
        <taxon>Ranoidea</taxon>
        <taxon>Ranidae</taxon>
        <taxon>Staurois</taxon>
    </lineage>
</organism>
<name>A0ABN9CH71_9NEOB</name>
<dbReference type="Proteomes" id="UP001162483">
    <property type="component" value="Unassembled WGS sequence"/>
</dbReference>
<dbReference type="InterPro" id="IPR002035">
    <property type="entry name" value="VWF_A"/>
</dbReference>
<dbReference type="InterPro" id="IPR036465">
    <property type="entry name" value="vWFA_dom_sf"/>
</dbReference>
<dbReference type="SMART" id="SM00327">
    <property type="entry name" value="VWA"/>
    <property type="match status" value="1"/>
</dbReference>
<feature type="domain" description="VWFA" evidence="1">
    <location>
        <begin position="268"/>
        <end position="449"/>
    </location>
</feature>
<dbReference type="PROSITE" id="PS50234">
    <property type="entry name" value="VWFA"/>
    <property type="match status" value="1"/>
</dbReference>
<evidence type="ECO:0000259" key="2">
    <source>
        <dbReference type="PROSITE" id="PS51468"/>
    </source>
</evidence>